<feature type="transmembrane region" description="Helical" evidence="1">
    <location>
        <begin position="480"/>
        <end position="500"/>
    </location>
</feature>
<accession>A0A543B486</accession>
<keyword evidence="1" id="KW-1133">Transmembrane helix</keyword>
<gene>
    <name evidence="2" type="ORF">FB566_5246</name>
</gene>
<comment type="caution">
    <text evidence="2">The sequence shown here is derived from an EMBL/GenBank/DDBJ whole genome shotgun (WGS) entry which is preliminary data.</text>
</comment>
<sequence length="520" mass="55689">MMQNESMRAIGRTRWVGIAGVILLLGAIGLPGVAHGEEKREAPAVKDFLGGKSFAVQTGTTLYAWSDEGETVDVNFERARITEKVKQDGTVVVTDPSGEVRGECVIKKSGKSGKSCDLSDLAAPSAGIWRVDYRASGDGKAIPANWNVAVNAGGRPISGRVWTDRYQVYQDPGDGARIDLYYVSEGGYQYRAVFRGYNGLWSKFEAGVAGLTRPDTCQPLNHSPGGMSGDFSTDLAACGIYKIFFEAPAKDLPGSARVAGGNETWVVNPVREPKLGEVVYQPGGPNQVAGDFLVTVTDHQGTVNLELDLNGDGDFGDDVDRIITWGVSVVGTQQVAIPWDGMAGNEKPVRNNRDIQARGSIDRIGSIYFVNSDVEGRSGGIEVEYLNGPNAGDRTVYWDDSPDPEATNAADQSGHVDSLGGARSWAFSTRSWGNDRHIQDWSFVEAEITGEVLAVTTPPRPPKHSDAAAGAATAWWQGPFGWVAAAGVVTSVLGLSFLLFSSRRSNRRDDGEESQLVGLP</sequence>
<name>A0A543B486_9ACTN</name>
<evidence type="ECO:0000313" key="3">
    <source>
        <dbReference type="Proteomes" id="UP000317043"/>
    </source>
</evidence>
<proteinExistence type="predicted"/>
<organism evidence="2 3">
    <name type="scientific">Stackebrandtia endophytica</name>
    <dbReference type="NCBI Taxonomy" id="1496996"/>
    <lineage>
        <taxon>Bacteria</taxon>
        <taxon>Bacillati</taxon>
        <taxon>Actinomycetota</taxon>
        <taxon>Actinomycetes</taxon>
        <taxon>Glycomycetales</taxon>
        <taxon>Glycomycetaceae</taxon>
        <taxon>Stackebrandtia</taxon>
    </lineage>
</organism>
<evidence type="ECO:0000256" key="1">
    <source>
        <dbReference type="SAM" id="Phobius"/>
    </source>
</evidence>
<dbReference type="Proteomes" id="UP000317043">
    <property type="component" value="Unassembled WGS sequence"/>
</dbReference>
<protein>
    <submittedName>
        <fullName evidence="2">Uncharacterized protein</fullName>
    </submittedName>
</protein>
<reference evidence="2 3" key="1">
    <citation type="submission" date="2019-06" db="EMBL/GenBank/DDBJ databases">
        <title>Sequencing the genomes of 1000 actinobacteria strains.</title>
        <authorList>
            <person name="Klenk H.-P."/>
        </authorList>
    </citation>
    <scope>NUCLEOTIDE SEQUENCE [LARGE SCALE GENOMIC DNA]</scope>
    <source>
        <strain evidence="2 3">DSM 45928</strain>
    </source>
</reference>
<dbReference type="EMBL" id="VFOW01000001">
    <property type="protein sequence ID" value="TQL79636.1"/>
    <property type="molecule type" value="Genomic_DNA"/>
</dbReference>
<keyword evidence="3" id="KW-1185">Reference proteome</keyword>
<dbReference type="InParanoid" id="A0A543B486"/>
<dbReference type="AlphaFoldDB" id="A0A543B486"/>
<keyword evidence="1" id="KW-0812">Transmembrane</keyword>
<keyword evidence="1" id="KW-0472">Membrane</keyword>
<evidence type="ECO:0000313" key="2">
    <source>
        <dbReference type="EMBL" id="TQL79636.1"/>
    </source>
</evidence>